<evidence type="ECO:0000313" key="2">
    <source>
        <dbReference type="Proteomes" id="UP000811619"/>
    </source>
</evidence>
<accession>A0A8K0JDL7</accession>
<name>A0A8K0JDL7_9HYPO</name>
<gene>
    <name evidence="1" type="ORF">E4U42_001042</name>
</gene>
<sequence length="63" mass="7512">MSKDFFAAQSATSFRFFSQLKILRAHVHMQVILLTDTCLRWHLLLIELAQKLIILRDRSHRFV</sequence>
<evidence type="ECO:0000313" key="1">
    <source>
        <dbReference type="EMBL" id="KAG5930470.1"/>
    </source>
</evidence>
<reference evidence="1" key="1">
    <citation type="journal article" date="2020" name="bioRxiv">
        <title>Whole genome comparisons of ergot fungi reveals the divergence and evolution of species within the genus Claviceps are the result of varying mechanisms driving genome evolution and host range expansion.</title>
        <authorList>
            <person name="Wyka S.A."/>
            <person name="Mondo S.J."/>
            <person name="Liu M."/>
            <person name="Dettman J."/>
            <person name="Nalam V."/>
            <person name="Broders K.D."/>
        </authorList>
    </citation>
    <scope>NUCLEOTIDE SEQUENCE</scope>
    <source>
        <strain evidence="1">CCC 489</strain>
    </source>
</reference>
<dbReference type="EMBL" id="SRPY01000013">
    <property type="protein sequence ID" value="KAG5930470.1"/>
    <property type="molecule type" value="Genomic_DNA"/>
</dbReference>
<organism evidence="1 2">
    <name type="scientific">Claviceps africana</name>
    <dbReference type="NCBI Taxonomy" id="83212"/>
    <lineage>
        <taxon>Eukaryota</taxon>
        <taxon>Fungi</taxon>
        <taxon>Dikarya</taxon>
        <taxon>Ascomycota</taxon>
        <taxon>Pezizomycotina</taxon>
        <taxon>Sordariomycetes</taxon>
        <taxon>Hypocreomycetidae</taxon>
        <taxon>Hypocreales</taxon>
        <taxon>Clavicipitaceae</taxon>
        <taxon>Claviceps</taxon>
    </lineage>
</organism>
<dbReference type="Proteomes" id="UP000811619">
    <property type="component" value="Unassembled WGS sequence"/>
</dbReference>
<protein>
    <submittedName>
        <fullName evidence="1">Uncharacterized protein</fullName>
    </submittedName>
</protein>
<proteinExistence type="predicted"/>
<comment type="caution">
    <text evidence="1">The sequence shown here is derived from an EMBL/GenBank/DDBJ whole genome shotgun (WGS) entry which is preliminary data.</text>
</comment>
<dbReference type="AlphaFoldDB" id="A0A8K0JDL7"/>
<keyword evidence="2" id="KW-1185">Reference proteome</keyword>